<feature type="transmembrane region" description="Helical" evidence="1">
    <location>
        <begin position="93"/>
        <end position="112"/>
    </location>
</feature>
<feature type="transmembrane region" description="Helical" evidence="1">
    <location>
        <begin position="6"/>
        <end position="23"/>
    </location>
</feature>
<dbReference type="RefSeq" id="WP_150488380.1">
    <property type="nucleotide sequence ID" value="NZ_BMUV01000020.1"/>
</dbReference>
<dbReference type="Proteomes" id="UP000326178">
    <property type="component" value="Chromosome"/>
</dbReference>
<name>A0A5J6FDV8_9ACTN</name>
<protein>
    <submittedName>
        <fullName evidence="2">SdpI family protein</fullName>
    </submittedName>
</protein>
<evidence type="ECO:0000256" key="1">
    <source>
        <dbReference type="SAM" id="Phobius"/>
    </source>
</evidence>
<evidence type="ECO:0000313" key="2">
    <source>
        <dbReference type="EMBL" id="QEU73060.1"/>
    </source>
</evidence>
<feature type="transmembrane region" description="Helical" evidence="1">
    <location>
        <begin position="68"/>
        <end position="87"/>
    </location>
</feature>
<accession>A0A5J6FDV8</accession>
<sequence length="128" mass="12669">MDPAAGLVFAVGLLALGAVIHYVKNQVAGGKIQRNSVVGIRTRATMSSDGAWQAGHASAVPVLKATFLTAYATGATSLVLGLALSSGDAGNPVAFIVPAAGYAVVLALLIAASLKADAAARAVDRPDG</sequence>
<keyword evidence="1" id="KW-1133">Transmembrane helix</keyword>
<dbReference type="Pfam" id="PF13630">
    <property type="entry name" value="SdpI"/>
    <property type="match status" value="1"/>
</dbReference>
<gene>
    <name evidence="2" type="ORF">CP967_14515</name>
</gene>
<proteinExistence type="predicted"/>
<dbReference type="EMBL" id="CP023702">
    <property type="protein sequence ID" value="QEU73060.1"/>
    <property type="molecule type" value="Genomic_DNA"/>
</dbReference>
<evidence type="ECO:0000313" key="3">
    <source>
        <dbReference type="Proteomes" id="UP000326178"/>
    </source>
</evidence>
<keyword evidence="1" id="KW-0812">Transmembrane</keyword>
<organism evidence="2 3">
    <name type="scientific">Streptomyces nitrosporeus</name>
    <dbReference type="NCBI Taxonomy" id="28894"/>
    <lineage>
        <taxon>Bacteria</taxon>
        <taxon>Bacillati</taxon>
        <taxon>Actinomycetota</taxon>
        <taxon>Actinomycetes</taxon>
        <taxon>Kitasatosporales</taxon>
        <taxon>Streptomycetaceae</taxon>
        <taxon>Streptomyces</taxon>
    </lineage>
</organism>
<dbReference type="InterPro" id="IPR025962">
    <property type="entry name" value="SdpI/YhfL"/>
</dbReference>
<keyword evidence="1" id="KW-0472">Membrane</keyword>
<reference evidence="2 3" key="1">
    <citation type="submission" date="2017-09" db="EMBL/GenBank/DDBJ databases">
        <authorList>
            <person name="Lee N."/>
            <person name="Cho B.-K."/>
        </authorList>
    </citation>
    <scope>NUCLEOTIDE SEQUENCE [LARGE SCALE GENOMIC DNA]</scope>
    <source>
        <strain evidence="2 3">ATCC 12769</strain>
    </source>
</reference>
<keyword evidence="3" id="KW-1185">Reference proteome</keyword>
<dbReference type="AlphaFoldDB" id="A0A5J6FDV8"/>
<dbReference type="KEGG" id="snk:CP967_14515"/>
<dbReference type="OrthoDB" id="4481397at2"/>